<evidence type="ECO:0000259" key="10">
    <source>
        <dbReference type="PROSITE" id="PS51192"/>
    </source>
</evidence>
<evidence type="ECO:0000256" key="4">
    <source>
        <dbReference type="ARBA" id="ARBA00022806"/>
    </source>
</evidence>
<dbReference type="InterPro" id="IPR001650">
    <property type="entry name" value="Helicase_C-like"/>
</dbReference>
<dbReference type="PROSITE" id="PS51195">
    <property type="entry name" value="Q_MOTIF"/>
    <property type="match status" value="1"/>
</dbReference>
<sequence>MPQENEGLLINKTFQERLDQEQWSHLPPIKKNLYQEDISVAEMDPSEVKQFRAENFNMEVYQKDKIPIPNPCKTFEQAFKHYPEILEELAAQGFEKPSPIQSQSWPILLSGHDMVGIAQTGTGKTLAFILPAMINIEAQEIPRFERVGPSCLVLAPTRELAQQIEKEIRKYNYKGIRCICVYGQGDKRIQLDAIRSKVEIIVATPGRLNEFTEKGLVDLSGVTYLVLDEADRMLDMGFEPQIRKIVLDIRPDRQTVMTSATWPEEVRDLGEKLMKDPIHVVVGSLDLKAVHTVTQEILMCTEEDKFYILVKFIQTMDEKDKVIVFCGKKLMVDRLCVDLLEENIAALLKFNFGPKEKRSPEINIDGSQGGSNLAGPGSNLVSESAEMDKISHIVNYDCPRDMEEYVHRVGRTGRAGRSGQALTLVTRENWTNAGKLVDILEKSQQEIPAELYEMRDRWEKKKLERGDQRDNRSRFRRNGNNSGSKW</sequence>
<evidence type="ECO:0000256" key="1">
    <source>
        <dbReference type="ARBA" id="ARBA00012552"/>
    </source>
</evidence>
<dbReference type="InterPro" id="IPR014014">
    <property type="entry name" value="RNA_helicase_DEAD_Q_motif"/>
</dbReference>
<dbReference type="AlphaFoldDB" id="A0AAV2Q4L6"/>
<comment type="caution">
    <text evidence="13">The sequence shown here is derived from an EMBL/GenBank/DDBJ whole genome shotgun (WGS) entry which is preliminary data.</text>
</comment>
<dbReference type="GO" id="GO:0005524">
    <property type="term" value="F:ATP binding"/>
    <property type="evidence" value="ECO:0007669"/>
    <property type="project" value="UniProtKB-KW"/>
</dbReference>
<feature type="domain" description="DEAD-box RNA helicase Q" evidence="12">
    <location>
        <begin position="74"/>
        <end position="102"/>
    </location>
</feature>
<evidence type="ECO:0000256" key="2">
    <source>
        <dbReference type="ARBA" id="ARBA00022741"/>
    </source>
</evidence>
<dbReference type="InterPro" id="IPR027417">
    <property type="entry name" value="P-loop_NTPase"/>
</dbReference>
<dbReference type="PROSITE" id="PS51192">
    <property type="entry name" value="HELICASE_ATP_BIND_1"/>
    <property type="match status" value="1"/>
</dbReference>
<keyword evidence="3 8" id="KW-0378">Hydrolase</keyword>
<feature type="short sequence motif" description="Q motif" evidence="7">
    <location>
        <begin position="74"/>
        <end position="102"/>
    </location>
</feature>
<dbReference type="PROSITE" id="PS51194">
    <property type="entry name" value="HELICASE_CTER"/>
    <property type="match status" value="1"/>
</dbReference>
<dbReference type="InterPro" id="IPR000629">
    <property type="entry name" value="RNA-helicase_DEAD-box_CS"/>
</dbReference>
<dbReference type="SUPFAM" id="SSF52540">
    <property type="entry name" value="P-loop containing nucleoside triphosphate hydrolases"/>
    <property type="match status" value="2"/>
</dbReference>
<evidence type="ECO:0000313" key="13">
    <source>
        <dbReference type="EMBL" id="CAL4070731.1"/>
    </source>
</evidence>
<accession>A0AAV2Q4L6</accession>
<dbReference type="GO" id="GO:0016787">
    <property type="term" value="F:hydrolase activity"/>
    <property type="evidence" value="ECO:0007669"/>
    <property type="project" value="UniProtKB-KW"/>
</dbReference>
<feature type="domain" description="Helicase C-terminal" evidence="11">
    <location>
        <begin position="292"/>
        <end position="455"/>
    </location>
</feature>
<evidence type="ECO:0000256" key="9">
    <source>
        <dbReference type="SAM" id="MobiDB-lite"/>
    </source>
</evidence>
<protein>
    <recommendedName>
        <fullName evidence="1">RNA helicase</fullName>
        <ecNumber evidence="1">3.6.4.13</ecNumber>
    </recommendedName>
</protein>
<keyword evidence="5 8" id="KW-0067">ATP-binding</keyword>
<dbReference type="FunFam" id="3.40.50.300:FF:000079">
    <property type="entry name" value="probable ATP-dependent RNA helicase DDX17"/>
    <property type="match status" value="1"/>
</dbReference>
<keyword evidence="14" id="KW-1185">Reference proteome</keyword>
<name>A0AAV2Q4L6_MEGNR</name>
<feature type="compositionally biased region" description="Basic and acidic residues" evidence="9">
    <location>
        <begin position="457"/>
        <end position="473"/>
    </location>
</feature>
<keyword evidence="4 8" id="KW-0347">Helicase</keyword>
<keyword evidence="2 8" id="KW-0547">Nucleotide-binding</keyword>
<dbReference type="GO" id="GO:0003724">
    <property type="term" value="F:RNA helicase activity"/>
    <property type="evidence" value="ECO:0007669"/>
    <property type="project" value="UniProtKB-EC"/>
</dbReference>
<evidence type="ECO:0000256" key="6">
    <source>
        <dbReference type="ARBA" id="ARBA00047984"/>
    </source>
</evidence>
<feature type="region of interest" description="Disordered" evidence="9">
    <location>
        <begin position="457"/>
        <end position="486"/>
    </location>
</feature>
<dbReference type="SMART" id="SM00487">
    <property type="entry name" value="DEXDc"/>
    <property type="match status" value="1"/>
</dbReference>
<comment type="catalytic activity">
    <reaction evidence="6">
        <text>ATP + H2O = ADP + phosphate + H(+)</text>
        <dbReference type="Rhea" id="RHEA:13065"/>
        <dbReference type="ChEBI" id="CHEBI:15377"/>
        <dbReference type="ChEBI" id="CHEBI:15378"/>
        <dbReference type="ChEBI" id="CHEBI:30616"/>
        <dbReference type="ChEBI" id="CHEBI:43474"/>
        <dbReference type="ChEBI" id="CHEBI:456216"/>
        <dbReference type="EC" id="3.6.4.13"/>
    </reaction>
</comment>
<evidence type="ECO:0000313" key="14">
    <source>
        <dbReference type="Proteomes" id="UP001497623"/>
    </source>
</evidence>
<feature type="domain" description="Helicase ATP-binding" evidence="10">
    <location>
        <begin position="105"/>
        <end position="280"/>
    </location>
</feature>
<dbReference type="SMART" id="SM00490">
    <property type="entry name" value="HELICc"/>
    <property type="match status" value="1"/>
</dbReference>
<dbReference type="EC" id="3.6.4.13" evidence="1"/>
<gene>
    <name evidence="13" type="ORF">MNOR_LOCUS8337</name>
</gene>
<organism evidence="13 14">
    <name type="scientific">Meganyctiphanes norvegica</name>
    <name type="common">Northern krill</name>
    <name type="synonym">Thysanopoda norvegica</name>
    <dbReference type="NCBI Taxonomy" id="48144"/>
    <lineage>
        <taxon>Eukaryota</taxon>
        <taxon>Metazoa</taxon>
        <taxon>Ecdysozoa</taxon>
        <taxon>Arthropoda</taxon>
        <taxon>Crustacea</taxon>
        <taxon>Multicrustacea</taxon>
        <taxon>Malacostraca</taxon>
        <taxon>Eumalacostraca</taxon>
        <taxon>Eucarida</taxon>
        <taxon>Euphausiacea</taxon>
        <taxon>Euphausiidae</taxon>
        <taxon>Meganyctiphanes</taxon>
    </lineage>
</organism>
<dbReference type="PANTHER" id="PTHR47958">
    <property type="entry name" value="ATP-DEPENDENT RNA HELICASE DBP3"/>
    <property type="match status" value="1"/>
</dbReference>
<evidence type="ECO:0000259" key="12">
    <source>
        <dbReference type="PROSITE" id="PS51195"/>
    </source>
</evidence>
<comment type="similarity">
    <text evidence="8">Belongs to the DEAD box helicase family.</text>
</comment>
<dbReference type="InterPro" id="IPR011545">
    <property type="entry name" value="DEAD/DEAH_box_helicase_dom"/>
</dbReference>
<dbReference type="Gene3D" id="3.40.50.300">
    <property type="entry name" value="P-loop containing nucleotide triphosphate hydrolases"/>
    <property type="match status" value="2"/>
</dbReference>
<evidence type="ECO:0000256" key="7">
    <source>
        <dbReference type="PROSITE-ProRule" id="PRU00552"/>
    </source>
</evidence>
<feature type="non-terminal residue" evidence="13">
    <location>
        <position position="486"/>
    </location>
</feature>
<evidence type="ECO:0000259" key="11">
    <source>
        <dbReference type="PROSITE" id="PS51194"/>
    </source>
</evidence>
<evidence type="ECO:0000256" key="5">
    <source>
        <dbReference type="ARBA" id="ARBA00022840"/>
    </source>
</evidence>
<evidence type="ECO:0000256" key="8">
    <source>
        <dbReference type="RuleBase" id="RU000492"/>
    </source>
</evidence>
<evidence type="ECO:0000256" key="3">
    <source>
        <dbReference type="ARBA" id="ARBA00022801"/>
    </source>
</evidence>
<reference evidence="13 14" key="1">
    <citation type="submission" date="2024-05" db="EMBL/GenBank/DDBJ databases">
        <authorList>
            <person name="Wallberg A."/>
        </authorList>
    </citation>
    <scope>NUCLEOTIDE SEQUENCE [LARGE SCALE GENOMIC DNA]</scope>
</reference>
<dbReference type="PROSITE" id="PS00039">
    <property type="entry name" value="DEAD_ATP_HELICASE"/>
    <property type="match status" value="1"/>
</dbReference>
<dbReference type="GO" id="GO:0003676">
    <property type="term" value="F:nucleic acid binding"/>
    <property type="evidence" value="ECO:0007669"/>
    <property type="project" value="InterPro"/>
</dbReference>
<dbReference type="InterPro" id="IPR014001">
    <property type="entry name" value="Helicase_ATP-bd"/>
</dbReference>
<dbReference type="EMBL" id="CAXKWB010003859">
    <property type="protein sequence ID" value="CAL4070731.1"/>
    <property type="molecule type" value="Genomic_DNA"/>
</dbReference>
<dbReference type="Pfam" id="PF00270">
    <property type="entry name" value="DEAD"/>
    <property type="match status" value="1"/>
</dbReference>
<dbReference type="Pfam" id="PF00271">
    <property type="entry name" value="Helicase_C"/>
    <property type="match status" value="1"/>
</dbReference>
<proteinExistence type="inferred from homology"/>
<dbReference type="CDD" id="cd18787">
    <property type="entry name" value="SF2_C_DEAD"/>
    <property type="match status" value="1"/>
</dbReference>
<dbReference type="Proteomes" id="UP001497623">
    <property type="component" value="Unassembled WGS sequence"/>
</dbReference>